<evidence type="ECO:0000313" key="2">
    <source>
        <dbReference type="EMBL" id="KAK9120359.1"/>
    </source>
</evidence>
<keyword evidence="3" id="KW-1185">Reference proteome</keyword>
<evidence type="ECO:0000256" key="1">
    <source>
        <dbReference type="SAM" id="MobiDB-lite"/>
    </source>
</evidence>
<name>A0AAP0IRF3_9MAGN</name>
<organism evidence="2 3">
    <name type="scientific">Stephania yunnanensis</name>
    <dbReference type="NCBI Taxonomy" id="152371"/>
    <lineage>
        <taxon>Eukaryota</taxon>
        <taxon>Viridiplantae</taxon>
        <taxon>Streptophyta</taxon>
        <taxon>Embryophyta</taxon>
        <taxon>Tracheophyta</taxon>
        <taxon>Spermatophyta</taxon>
        <taxon>Magnoliopsida</taxon>
        <taxon>Ranunculales</taxon>
        <taxon>Menispermaceae</taxon>
        <taxon>Menispermoideae</taxon>
        <taxon>Cissampelideae</taxon>
        <taxon>Stephania</taxon>
    </lineage>
</organism>
<accession>A0AAP0IRF3</accession>
<comment type="caution">
    <text evidence="2">The sequence shown here is derived from an EMBL/GenBank/DDBJ whole genome shotgun (WGS) entry which is preliminary data.</text>
</comment>
<evidence type="ECO:0000313" key="3">
    <source>
        <dbReference type="Proteomes" id="UP001420932"/>
    </source>
</evidence>
<dbReference type="AlphaFoldDB" id="A0AAP0IRF3"/>
<feature type="region of interest" description="Disordered" evidence="1">
    <location>
        <begin position="31"/>
        <end position="54"/>
    </location>
</feature>
<protein>
    <submittedName>
        <fullName evidence="2">Uncharacterized protein</fullName>
    </submittedName>
</protein>
<gene>
    <name evidence="2" type="ORF">Syun_017976</name>
</gene>
<reference evidence="2 3" key="1">
    <citation type="submission" date="2024-01" db="EMBL/GenBank/DDBJ databases">
        <title>Genome assemblies of Stephania.</title>
        <authorList>
            <person name="Yang L."/>
        </authorList>
    </citation>
    <scope>NUCLEOTIDE SEQUENCE [LARGE SCALE GENOMIC DNA]</scope>
    <source>
        <strain evidence="2">YNDBR</strain>
        <tissue evidence="2">Leaf</tissue>
    </source>
</reference>
<dbReference type="Proteomes" id="UP001420932">
    <property type="component" value="Unassembled WGS sequence"/>
</dbReference>
<sequence length="54" mass="6238">MRRLAKEEEKINREAEKIVRWAKKESARMNGVDSGIVGDDDEFEIGSDEESVKR</sequence>
<proteinExistence type="predicted"/>
<dbReference type="EMBL" id="JBBNAF010000008">
    <property type="protein sequence ID" value="KAK9120359.1"/>
    <property type="molecule type" value="Genomic_DNA"/>
</dbReference>
<feature type="compositionally biased region" description="Acidic residues" evidence="1">
    <location>
        <begin position="38"/>
        <end position="54"/>
    </location>
</feature>